<dbReference type="EMBL" id="CP046314">
    <property type="protein sequence ID" value="QGS08835.1"/>
    <property type="molecule type" value="Genomic_DNA"/>
</dbReference>
<evidence type="ECO:0000313" key="3">
    <source>
        <dbReference type="EMBL" id="QGS08835.1"/>
    </source>
</evidence>
<gene>
    <name evidence="3" type="ORF">FOC49_02525</name>
</gene>
<dbReference type="Proteomes" id="UP000425411">
    <property type="component" value="Chromosome"/>
</dbReference>
<comment type="similarity">
    <text evidence="1">Belongs to the PemK/MazF family.</text>
</comment>
<evidence type="ECO:0000256" key="2">
    <source>
        <dbReference type="ARBA" id="ARBA00022649"/>
    </source>
</evidence>
<evidence type="ECO:0008006" key="5">
    <source>
        <dbReference type="Google" id="ProtNLM"/>
    </source>
</evidence>
<keyword evidence="4" id="KW-1185">Reference proteome</keyword>
<dbReference type="RefSeq" id="WP_004633147.1">
    <property type="nucleotide sequence ID" value="NZ_CP046314.1"/>
</dbReference>
<dbReference type="AlphaFoldDB" id="A0AAP9HBR5"/>
<dbReference type="InterPro" id="IPR011067">
    <property type="entry name" value="Plasmid_toxin/cell-grow_inhib"/>
</dbReference>
<dbReference type="GO" id="GO:0003677">
    <property type="term" value="F:DNA binding"/>
    <property type="evidence" value="ECO:0007669"/>
    <property type="project" value="InterPro"/>
</dbReference>
<protein>
    <recommendedName>
        <fullName evidence="5">PemK-like protein</fullName>
    </recommendedName>
</protein>
<proteinExistence type="inferred from homology"/>
<sequence>MKKIFKEAHDIFLNIMECNKYKFKYLPQSILFKAKEFHNEAQGKNTKFFSEYKRGTIVYVKFGINIGAELSGNHFAIVLDKYDKRSKRTLTVVPLSSKDKKYYQELMPHDNIYFKNSKYHLNKIDTLISEWEIKSKEYFAELNATKKHYSDDFKNYVKKLLLENNGVLTEEIQKNINRYSEELINKALYKLNEGNQNFLEAKEKHFKGIEKYMKYKNKKSYACINMIQTIDKKKLTPVSEFESAGNITISEESMTLIEERIRKIYFTFDK</sequence>
<dbReference type="InterPro" id="IPR003477">
    <property type="entry name" value="PemK-like"/>
</dbReference>
<reference evidence="3 4" key="1">
    <citation type="submission" date="2019-11" db="EMBL/GenBank/DDBJ databases">
        <title>FDA dAtabase for Regulatory Grade micrObial Sequences (FDA-ARGOS): Supporting development and validation of Infectious Disease Dx tests.</title>
        <authorList>
            <person name="Turner S."/>
            <person name="Byrd R."/>
            <person name="Tallon L."/>
            <person name="Sadzewicz L."/>
            <person name="Vavikolanu K."/>
            <person name="Mehta A."/>
            <person name="Aluvathingal J."/>
            <person name="Nadendla S."/>
            <person name="Myers T."/>
            <person name="Yan Y."/>
            <person name="Sichtig H."/>
        </authorList>
    </citation>
    <scope>NUCLEOTIDE SEQUENCE [LARGE SCALE GENOMIC DNA]</scope>
    <source>
        <strain evidence="3 4">FDAARGOS_741</strain>
    </source>
</reference>
<keyword evidence="2" id="KW-1277">Toxin-antitoxin system</keyword>
<dbReference type="Gene3D" id="2.30.30.110">
    <property type="match status" value="1"/>
</dbReference>
<name>A0AAP9HBR5_9BACL</name>
<evidence type="ECO:0000256" key="1">
    <source>
        <dbReference type="ARBA" id="ARBA00007521"/>
    </source>
</evidence>
<accession>A0AAP9HBR5</accession>
<evidence type="ECO:0000313" key="4">
    <source>
        <dbReference type="Proteomes" id="UP000425411"/>
    </source>
</evidence>
<organism evidence="3 4">
    <name type="scientific">Gemella morbillorum</name>
    <dbReference type="NCBI Taxonomy" id="29391"/>
    <lineage>
        <taxon>Bacteria</taxon>
        <taxon>Bacillati</taxon>
        <taxon>Bacillota</taxon>
        <taxon>Bacilli</taxon>
        <taxon>Bacillales</taxon>
        <taxon>Gemellaceae</taxon>
        <taxon>Gemella</taxon>
    </lineage>
</organism>
<dbReference type="Pfam" id="PF02452">
    <property type="entry name" value="PemK_toxin"/>
    <property type="match status" value="1"/>
</dbReference>
<dbReference type="SUPFAM" id="SSF50118">
    <property type="entry name" value="Cell growth inhibitor/plasmid maintenance toxic component"/>
    <property type="match status" value="1"/>
</dbReference>